<name>A0ABD6A8G9_9EURY</name>
<protein>
    <recommendedName>
        <fullName evidence="2">HTH luxR-type domain-containing protein</fullName>
    </recommendedName>
</protein>
<accession>A0ABD6A8G9</accession>
<evidence type="ECO:0000313" key="3">
    <source>
        <dbReference type="EMBL" id="MFC7316680.1"/>
    </source>
</evidence>
<dbReference type="Proteomes" id="UP001596547">
    <property type="component" value="Unassembled WGS sequence"/>
</dbReference>
<gene>
    <name evidence="3" type="ORF">ACFQPE_07700</name>
</gene>
<feature type="region of interest" description="Disordered" evidence="1">
    <location>
        <begin position="1"/>
        <end position="36"/>
    </location>
</feature>
<dbReference type="RefSeq" id="WP_276304057.1">
    <property type="nucleotide sequence ID" value="NZ_CP119992.1"/>
</dbReference>
<dbReference type="InterPro" id="IPR000792">
    <property type="entry name" value="Tscrpt_reg_LuxR_C"/>
</dbReference>
<organism evidence="3 4">
    <name type="scientific">Halomarina halobia</name>
    <dbReference type="NCBI Taxonomy" id="3033386"/>
    <lineage>
        <taxon>Archaea</taxon>
        <taxon>Methanobacteriati</taxon>
        <taxon>Methanobacteriota</taxon>
        <taxon>Stenosarchaea group</taxon>
        <taxon>Halobacteria</taxon>
        <taxon>Halobacteriales</taxon>
        <taxon>Natronomonadaceae</taxon>
        <taxon>Halomarina</taxon>
    </lineage>
</organism>
<evidence type="ECO:0000259" key="2">
    <source>
        <dbReference type="SMART" id="SM00421"/>
    </source>
</evidence>
<evidence type="ECO:0000256" key="1">
    <source>
        <dbReference type="SAM" id="MobiDB-lite"/>
    </source>
</evidence>
<dbReference type="EMBL" id="JBHTBF010000002">
    <property type="protein sequence ID" value="MFC7316680.1"/>
    <property type="molecule type" value="Genomic_DNA"/>
</dbReference>
<reference evidence="3 4" key="1">
    <citation type="journal article" date="2019" name="Int. J. Syst. Evol. Microbiol.">
        <title>The Global Catalogue of Microorganisms (GCM) 10K type strain sequencing project: providing services to taxonomists for standard genome sequencing and annotation.</title>
        <authorList>
            <consortium name="The Broad Institute Genomics Platform"/>
            <consortium name="The Broad Institute Genome Sequencing Center for Infectious Disease"/>
            <person name="Wu L."/>
            <person name="Ma J."/>
        </authorList>
    </citation>
    <scope>NUCLEOTIDE SEQUENCE [LARGE SCALE GENOMIC DNA]</scope>
    <source>
        <strain evidence="3 4">PSR21</strain>
    </source>
</reference>
<dbReference type="InterPro" id="IPR016032">
    <property type="entry name" value="Sig_transdc_resp-reg_C-effctor"/>
</dbReference>
<dbReference type="GeneID" id="79316674"/>
<keyword evidence="4" id="KW-1185">Reference proteome</keyword>
<proteinExistence type="predicted"/>
<dbReference type="InterPro" id="IPR036388">
    <property type="entry name" value="WH-like_DNA-bd_sf"/>
</dbReference>
<feature type="domain" description="HTH luxR-type" evidence="2">
    <location>
        <begin position="2"/>
        <end position="55"/>
    </location>
</feature>
<dbReference type="SMART" id="SM00421">
    <property type="entry name" value="HTH_LUXR"/>
    <property type="match status" value="1"/>
</dbReference>
<dbReference type="Gene3D" id="1.10.10.10">
    <property type="entry name" value="Winged helix-like DNA-binding domain superfamily/Winged helix DNA-binding domain"/>
    <property type="match status" value="1"/>
</dbReference>
<dbReference type="AlphaFoldDB" id="A0ABD6A8G9"/>
<comment type="caution">
    <text evidence="3">The sequence shown here is derived from an EMBL/GenBank/DDBJ whole genome shotgun (WGS) entry which is preliminary data.</text>
</comment>
<sequence>MRSILSSGERQVARRLADGDSPEEIAAERGTSVESVEKAISRIEEKTERALITLAESPFAAAAAAALDEETRATVRDRLCESP</sequence>
<dbReference type="SUPFAM" id="SSF46894">
    <property type="entry name" value="C-terminal effector domain of the bipartite response regulators"/>
    <property type="match status" value="1"/>
</dbReference>
<evidence type="ECO:0000313" key="4">
    <source>
        <dbReference type="Proteomes" id="UP001596547"/>
    </source>
</evidence>